<keyword evidence="2" id="KW-1185">Reference proteome</keyword>
<dbReference type="RefSeq" id="XP_018748915.1">
    <property type="nucleotide sequence ID" value="XM_018892251.1"/>
</dbReference>
<evidence type="ECO:0000313" key="2">
    <source>
        <dbReference type="Proteomes" id="UP000009096"/>
    </source>
</evidence>
<evidence type="ECO:0000313" key="1">
    <source>
        <dbReference type="EMBL" id="EWG42724.1"/>
    </source>
</evidence>
<proteinExistence type="predicted"/>
<accession>W7M5F3</accession>
<dbReference type="AlphaFoldDB" id="W7M5F3"/>
<dbReference type="EMBL" id="CM000581">
    <property type="protein sequence ID" value="EWG42724.1"/>
    <property type="molecule type" value="Genomic_DNA"/>
</dbReference>
<dbReference type="HOGENOM" id="CLU_2210277_0_0_1"/>
<dbReference type="GeneID" id="30062527"/>
<dbReference type="Proteomes" id="UP000009096">
    <property type="component" value="Chromosome 4"/>
</dbReference>
<sequence length="107" mass="12119">MDTTRSIHRHLSAHSRVLRWILPPSNVADSPPQSGNQSSSRAVLTVYKKHRRTAQRRRNGKTLSNTYGKSHLKQRTLASARLFLQILGIQSLPLIPRNSTLEPENKS</sequence>
<reference evidence="1 2" key="1">
    <citation type="journal article" date="2010" name="Nature">
        <title>Comparative genomics reveals mobile pathogenicity chromosomes in Fusarium.</title>
        <authorList>
            <person name="Ma L.J."/>
            <person name="van der Does H.C."/>
            <person name="Borkovich K.A."/>
            <person name="Coleman J.J."/>
            <person name="Daboussi M.J."/>
            <person name="Di Pietro A."/>
            <person name="Dufresne M."/>
            <person name="Freitag M."/>
            <person name="Grabherr M."/>
            <person name="Henrissat B."/>
            <person name="Houterman P.M."/>
            <person name="Kang S."/>
            <person name="Shim W.B."/>
            <person name="Woloshuk C."/>
            <person name="Xie X."/>
            <person name="Xu J.R."/>
            <person name="Antoniw J."/>
            <person name="Baker S.E."/>
            <person name="Bluhm B.H."/>
            <person name="Breakspear A."/>
            <person name="Brown D.W."/>
            <person name="Butchko R.A."/>
            <person name="Chapman S."/>
            <person name="Coulson R."/>
            <person name="Coutinho P.M."/>
            <person name="Danchin E.G."/>
            <person name="Diener A."/>
            <person name="Gale L.R."/>
            <person name="Gardiner D.M."/>
            <person name="Goff S."/>
            <person name="Hammond-Kosack K.E."/>
            <person name="Hilburn K."/>
            <person name="Hua-Van A."/>
            <person name="Jonkers W."/>
            <person name="Kazan K."/>
            <person name="Kodira C.D."/>
            <person name="Koehrsen M."/>
            <person name="Kumar L."/>
            <person name="Lee Y.H."/>
            <person name="Li L."/>
            <person name="Manners J.M."/>
            <person name="Miranda-Saavedra D."/>
            <person name="Mukherjee M."/>
            <person name="Park G."/>
            <person name="Park J."/>
            <person name="Park S.Y."/>
            <person name="Proctor R.H."/>
            <person name="Regev A."/>
            <person name="Ruiz-Roldan M.C."/>
            <person name="Sain D."/>
            <person name="Sakthikumar S."/>
            <person name="Sykes S."/>
            <person name="Schwartz D.C."/>
            <person name="Turgeon B.G."/>
            <person name="Wapinski I."/>
            <person name="Yoder O."/>
            <person name="Young S."/>
            <person name="Zeng Q."/>
            <person name="Zhou S."/>
            <person name="Galagan J."/>
            <person name="Cuomo C.A."/>
            <person name="Kistler H.C."/>
            <person name="Rep M."/>
        </authorList>
    </citation>
    <scope>NUCLEOTIDE SEQUENCE [LARGE SCALE GENOMIC DNA]</scope>
    <source>
        <strain evidence="2">M3125 / FGSC 7600</strain>
    </source>
</reference>
<organism evidence="1 2">
    <name type="scientific">Gibberella moniliformis (strain M3125 / FGSC 7600)</name>
    <name type="common">Maize ear and stalk rot fungus</name>
    <name type="synonym">Fusarium verticillioides</name>
    <dbReference type="NCBI Taxonomy" id="334819"/>
    <lineage>
        <taxon>Eukaryota</taxon>
        <taxon>Fungi</taxon>
        <taxon>Dikarya</taxon>
        <taxon>Ascomycota</taxon>
        <taxon>Pezizomycotina</taxon>
        <taxon>Sordariomycetes</taxon>
        <taxon>Hypocreomycetidae</taxon>
        <taxon>Hypocreales</taxon>
        <taxon>Nectriaceae</taxon>
        <taxon>Fusarium</taxon>
        <taxon>Fusarium fujikuroi species complex</taxon>
    </lineage>
</organism>
<name>W7M5F3_GIBM7</name>
<dbReference type="KEGG" id="fvr:FVEG_04469"/>
<gene>
    <name evidence="1" type="ORF">FVEG_04469</name>
</gene>
<dbReference type="VEuPathDB" id="FungiDB:FVEG_04469"/>
<dbReference type="EMBL" id="DS022246">
    <property type="protein sequence ID" value="EWG42724.1"/>
    <property type="molecule type" value="Genomic_DNA"/>
</dbReference>
<protein>
    <submittedName>
        <fullName evidence="1">Uncharacterized protein</fullName>
    </submittedName>
</protein>